<gene>
    <name evidence="2" type="ORF">LHA26_08150</name>
</gene>
<proteinExistence type="predicted"/>
<dbReference type="EMBL" id="CP084930">
    <property type="protein sequence ID" value="USI74409.1"/>
    <property type="molecule type" value="Genomic_DNA"/>
</dbReference>
<evidence type="ECO:0008006" key="4">
    <source>
        <dbReference type="Google" id="ProtNLM"/>
    </source>
</evidence>
<organism evidence="2 3">
    <name type="scientific">Sphingomonas morindae</name>
    <dbReference type="NCBI Taxonomy" id="1541170"/>
    <lineage>
        <taxon>Bacteria</taxon>
        <taxon>Pseudomonadati</taxon>
        <taxon>Pseudomonadota</taxon>
        <taxon>Alphaproteobacteria</taxon>
        <taxon>Sphingomonadales</taxon>
        <taxon>Sphingomonadaceae</taxon>
        <taxon>Sphingomonas</taxon>
    </lineage>
</organism>
<reference evidence="2" key="1">
    <citation type="journal article" date="2022" name="Toxins">
        <title>Genomic Analysis of Sphingopyxis sp. USTB-05 for Biodegrading Cyanobacterial Hepatotoxins.</title>
        <authorList>
            <person name="Liu C."/>
            <person name="Xu Q."/>
            <person name="Zhao Z."/>
            <person name="Zhang H."/>
            <person name="Liu X."/>
            <person name="Yin C."/>
            <person name="Liu Y."/>
            <person name="Yan H."/>
        </authorList>
    </citation>
    <scope>NUCLEOTIDE SEQUENCE</scope>
    <source>
        <strain evidence="2">NBD5</strain>
    </source>
</reference>
<keyword evidence="1" id="KW-1133">Transmembrane helix</keyword>
<feature type="transmembrane region" description="Helical" evidence="1">
    <location>
        <begin position="47"/>
        <end position="65"/>
    </location>
</feature>
<protein>
    <recommendedName>
        <fullName evidence="4">LPXTG cell wall anchor domain-containing protein</fullName>
    </recommendedName>
</protein>
<keyword evidence="1" id="KW-0472">Membrane</keyword>
<evidence type="ECO:0000256" key="1">
    <source>
        <dbReference type="SAM" id="Phobius"/>
    </source>
</evidence>
<evidence type="ECO:0000313" key="3">
    <source>
        <dbReference type="Proteomes" id="UP001056937"/>
    </source>
</evidence>
<dbReference type="Proteomes" id="UP001056937">
    <property type="component" value="Chromosome 1"/>
</dbReference>
<name>A0ABY4XBR9_9SPHN</name>
<keyword evidence="1" id="KW-0812">Transmembrane</keyword>
<sequence length="75" mass="7627">MTDDTAETDAAAASPRRARARAAIAGGRDLGRRAAIAVTRAATDNSALTALALGAAVAAAGWLLVGRRGRDRRDP</sequence>
<accession>A0ABY4XBR9</accession>
<evidence type="ECO:0000313" key="2">
    <source>
        <dbReference type="EMBL" id="USI74409.1"/>
    </source>
</evidence>
<keyword evidence="3" id="KW-1185">Reference proteome</keyword>
<dbReference type="RefSeq" id="WP_252168212.1">
    <property type="nucleotide sequence ID" value="NZ_CP084930.1"/>
</dbReference>